<proteinExistence type="predicted"/>
<accession>A0A9N8J0B7</accession>
<dbReference type="Proteomes" id="UP000533639">
    <property type="component" value="Unassembled WGS sequence"/>
</dbReference>
<organism evidence="2 3">
    <name type="scientific">Flavobacterium panici</name>
    <dbReference type="NCBI Taxonomy" id="2654843"/>
    <lineage>
        <taxon>Bacteria</taxon>
        <taxon>Pseudomonadati</taxon>
        <taxon>Bacteroidota</taxon>
        <taxon>Flavobacteriia</taxon>
        <taxon>Flavobacteriales</taxon>
        <taxon>Flavobacteriaceae</taxon>
        <taxon>Flavobacterium</taxon>
    </lineage>
</organism>
<evidence type="ECO:0000259" key="1">
    <source>
        <dbReference type="Pfam" id="PF14534"/>
    </source>
</evidence>
<gene>
    <name evidence="2" type="ORF">FLAPXU55_00772</name>
</gene>
<dbReference type="EMBL" id="CAIJDE010000029">
    <property type="protein sequence ID" value="CAC9973093.1"/>
    <property type="molecule type" value="Genomic_DNA"/>
</dbReference>
<dbReference type="SUPFAM" id="SSF54427">
    <property type="entry name" value="NTF2-like"/>
    <property type="match status" value="2"/>
</dbReference>
<evidence type="ECO:0000313" key="3">
    <source>
        <dbReference type="Proteomes" id="UP000533639"/>
    </source>
</evidence>
<feature type="domain" description="DUF4440" evidence="1">
    <location>
        <begin position="34"/>
        <end position="137"/>
    </location>
</feature>
<comment type="caution">
    <text evidence="2">The sequence shown here is derived from an EMBL/GenBank/DDBJ whole genome shotgun (WGS) entry which is preliminary data.</text>
</comment>
<evidence type="ECO:0000313" key="2">
    <source>
        <dbReference type="EMBL" id="CAC9973093.1"/>
    </source>
</evidence>
<name>A0A9N8J0B7_9FLAO</name>
<dbReference type="InterPro" id="IPR032710">
    <property type="entry name" value="NTF2-like_dom_sf"/>
</dbReference>
<dbReference type="Pfam" id="PF14534">
    <property type="entry name" value="DUF4440"/>
    <property type="match status" value="1"/>
</dbReference>
<protein>
    <recommendedName>
        <fullName evidence="1">DUF4440 domain-containing protein</fullName>
    </recommendedName>
</protein>
<sequence length="307" mass="35556">MKNRYLSIMIFLLIFTNLEGQTIKNTEQLKEKLKAINSQITDSFLHNDSNVIIQYYDDAAPVCMPEYHKALYTKEDIKSYYQQWLSNFKINAYKRDIFEVQLIDNYGIEIGTFNIDAVNDKGSALVYDGKYLNVWKIGKDGKLTLVSEIWGANKAIDGTNFASIKTKESDTPKPAVKKSLEDEVNKRNQRIAELVTKREGEKHAVEFFTKDAIYLTYDTPMFIGFENIKPYFVEHEKPNGVSIDSISIKASRIIPIKNFVIEYGYYYVDVSWDNKKGRAIVTGKSINLWKRDENGILMLYRQMVNHN</sequence>
<keyword evidence="3" id="KW-1185">Reference proteome</keyword>
<reference evidence="2 3" key="1">
    <citation type="submission" date="2020-06" db="EMBL/GenBank/DDBJ databases">
        <authorList>
            <person name="Criscuolo A."/>
        </authorList>
    </citation>
    <scope>NUCLEOTIDE SEQUENCE [LARGE SCALE GENOMIC DNA]</scope>
    <source>
        <strain evidence="2">PXU-55</strain>
    </source>
</reference>
<dbReference type="InterPro" id="IPR027843">
    <property type="entry name" value="DUF4440"/>
</dbReference>
<dbReference type="Gene3D" id="3.10.450.50">
    <property type="match status" value="2"/>
</dbReference>
<dbReference type="RefSeq" id="WP_180856667.1">
    <property type="nucleotide sequence ID" value="NZ_CAIJDE010000029.1"/>
</dbReference>
<dbReference type="AlphaFoldDB" id="A0A9N8J0B7"/>